<dbReference type="GeneID" id="25261344"/>
<dbReference type="RefSeq" id="XP_013241008.1">
    <property type="nucleotide sequence ID" value="XM_013385554.1"/>
</dbReference>
<evidence type="ECO:0000313" key="2">
    <source>
        <dbReference type="Proteomes" id="UP000027361"/>
    </source>
</evidence>
<keyword evidence="2" id="KW-1185">Reference proteome</keyword>
<dbReference type="InParanoid" id="A0A066VGH7"/>
<organism evidence="1 2">
    <name type="scientific">Tilletiaria anomala (strain ATCC 24038 / CBS 436.72 / UBC 951)</name>
    <dbReference type="NCBI Taxonomy" id="1037660"/>
    <lineage>
        <taxon>Eukaryota</taxon>
        <taxon>Fungi</taxon>
        <taxon>Dikarya</taxon>
        <taxon>Basidiomycota</taxon>
        <taxon>Ustilaginomycotina</taxon>
        <taxon>Exobasidiomycetes</taxon>
        <taxon>Georgefischeriales</taxon>
        <taxon>Tilletiariaceae</taxon>
        <taxon>Tilletiaria</taxon>
    </lineage>
</organism>
<dbReference type="Proteomes" id="UP000027361">
    <property type="component" value="Unassembled WGS sequence"/>
</dbReference>
<dbReference type="EMBL" id="JMSN01000105">
    <property type="protein sequence ID" value="KDN39388.1"/>
    <property type="molecule type" value="Genomic_DNA"/>
</dbReference>
<dbReference type="AlphaFoldDB" id="A0A066VGH7"/>
<name>A0A066VGH7_TILAU</name>
<proteinExistence type="predicted"/>
<reference evidence="1 2" key="1">
    <citation type="submission" date="2014-05" db="EMBL/GenBank/DDBJ databases">
        <title>Draft genome sequence of a rare smut relative, Tilletiaria anomala UBC 951.</title>
        <authorList>
            <consortium name="DOE Joint Genome Institute"/>
            <person name="Toome M."/>
            <person name="Kuo A."/>
            <person name="Henrissat B."/>
            <person name="Lipzen A."/>
            <person name="Tritt A."/>
            <person name="Yoshinaga Y."/>
            <person name="Zane M."/>
            <person name="Barry K."/>
            <person name="Grigoriev I.V."/>
            <person name="Spatafora J.W."/>
            <person name="Aimea M.C."/>
        </authorList>
    </citation>
    <scope>NUCLEOTIDE SEQUENCE [LARGE SCALE GENOMIC DNA]</scope>
    <source>
        <strain evidence="1 2">UBC 951</strain>
    </source>
</reference>
<sequence>MWPYKGTSGHPQLGINIDRYCTIAAGQCRFPSCLGVASARISAMRVWVGRSSLADQRAPSTRTSLVSYQVDDLRFSVTFASFRRPSSSRMWSYNRASSLLNADVDDVGQGDVTDRLQETLLERHRQRRRLGRSLRQVRESQSTVSPSIEGEEVANARKQWIFVEESIEQTVIVSARNDQTSPMHSGVSLRLEELVGQTSLHYHANFRRLTDLNEGDVALSLSLPDDALLRPISKHPFELPVRSW</sequence>
<gene>
    <name evidence="1" type="ORF">K437DRAFT_11688</name>
</gene>
<accession>A0A066VGH7</accession>
<evidence type="ECO:0000313" key="1">
    <source>
        <dbReference type="EMBL" id="KDN39388.1"/>
    </source>
</evidence>
<dbReference type="HOGENOM" id="CLU_1138677_0_0_1"/>
<protein>
    <submittedName>
        <fullName evidence="1">Uncharacterized protein</fullName>
    </submittedName>
</protein>
<comment type="caution">
    <text evidence="1">The sequence shown here is derived from an EMBL/GenBank/DDBJ whole genome shotgun (WGS) entry which is preliminary data.</text>
</comment>